<dbReference type="PROSITE" id="PS50042">
    <property type="entry name" value="CNMP_BINDING_3"/>
    <property type="match status" value="1"/>
</dbReference>
<proteinExistence type="predicted"/>
<dbReference type="Pfam" id="PF00027">
    <property type="entry name" value="cNMP_binding"/>
    <property type="match status" value="1"/>
</dbReference>
<dbReference type="OrthoDB" id="8900094at2"/>
<dbReference type="AlphaFoldDB" id="A0A318HHD0"/>
<evidence type="ECO:0000313" key="2">
    <source>
        <dbReference type="EMBL" id="PXW99473.1"/>
    </source>
</evidence>
<comment type="caution">
    <text evidence="2">The sequence shown here is derived from an EMBL/GenBank/DDBJ whole genome shotgun (WGS) entry which is preliminary data.</text>
</comment>
<dbReference type="EMBL" id="QJJS01000001">
    <property type="protein sequence ID" value="PXW99473.1"/>
    <property type="molecule type" value="Genomic_DNA"/>
</dbReference>
<dbReference type="SMART" id="SM00100">
    <property type="entry name" value="cNMP"/>
    <property type="match status" value="1"/>
</dbReference>
<keyword evidence="3" id="KW-1185">Reference proteome</keyword>
<evidence type="ECO:0000313" key="3">
    <source>
        <dbReference type="Proteomes" id="UP000247811"/>
    </source>
</evidence>
<sequence>MDLDELVRSVQSLKTEDGFYARLGLPEWRTLGTYLTPYQLRSGDLLIKQGDIDRTAYFLASGSLQIYVAGATPGSSRIVLLRPGALVGETGLFSDAPHTANVEAMTPAVVWALQLPRFEELAQRAPGIALEFMRAAGAVLTCRARAQQTLRTAMT</sequence>
<dbReference type="PANTHER" id="PTHR24567">
    <property type="entry name" value="CRP FAMILY TRANSCRIPTIONAL REGULATORY PROTEIN"/>
    <property type="match status" value="1"/>
</dbReference>
<accession>A0A318HHD0</accession>
<dbReference type="InterPro" id="IPR000595">
    <property type="entry name" value="cNMP-bd_dom"/>
</dbReference>
<dbReference type="Gene3D" id="2.60.120.10">
    <property type="entry name" value="Jelly Rolls"/>
    <property type="match status" value="1"/>
</dbReference>
<dbReference type="PANTHER" id="PTHR24567:SF74">
    <property type="entry name" value="HTH-TYPE TRANSCRIPTIONAL REGULATOR ARCR"/>
    <property type="match status" value="1"/>
</dbReference>
<organism evidence="2 3">
    <name type="scientific">Sphaerotilus hippei</name>
    <dbReference type="NCBI Taxonomy" id="744406"/>
    <lineage>
        <taxon>Bacteria</taxon>
        <taxon>Pseudomonadati</taxon>
        <taxon>Pseudomonadota</taxon>
        <taxon>Betaproteobacteria</taxon>
        <taxon>Burkholderiales</taxon>
        <taxon>Sphaerotilaceae</taxon>
        <taxon>Sphaerotilus</taxon>
    </lineage>
</organism>
<feature type="domain" description="Cyclic nucleotide-binding" evidence="1">
    <location>
        <begin position="19"/>
        <end position="121"/>
    </location>
</feature>
<dbReference type="InterPro" id="IPR018490">
    <property type="entry name" value="cNMP-bd_dom_sf"/>
</dbReference>
<reference evidence="2 3" key="1">
    <citation type="submission" date="2018-05" db="EMBL/GenBank/DDBJ databases">
        <title>Genomic Encyclopedia of Type Strains, Phase IV (KMG-IV): sequencing the most valuable type-strain genomes for metagenomic binning, comparative biology and taxonomic classification.</title>
        <authorList>
            <person name="Goeker M."/>
        </authorList>
    </citation>
    <scope>NUCLEOTIDE SEQUENCE [LARGE SCALE GENOMIC DNA]</scope>
    <source>
        <strain evidence="2 3">DSM 566</strain>
    </source>
</reference>
<dbReference type="RefSeq" id="WP_110399038.1">
    <property type="nucleotide sequence ID" value="NZ_QJJS01000001.1"/>
</dbReference>
<dbReference type="GO" id="GO:0005829">
    <property type="term" value="C:cytosol"/>
    <property type="evidence" value="ECO:0007669"/>
    <property type="project" value="TreeGrafter"/>
</dbReference>
<dbReference type="InterPro" id="IPR014710">
    <property type="entry name" value="RmlC-like_jellyroll"/>
</dbReference>
<protein>
    <recommendedName>
        <fullName evidence="1">Cyclic nucleotide-binding domain-containing protein</fullName>
    </recommendedName>
</protein>
<evidence type="ECO:0000259" key="1">
    <source>
        <dbReference type="PROSITE" id="PS50042"/>
    </source>
</evidence>
<dbReference type="GO" id="GO:0003700">
    <property type="term" value="F:DNA-binding transcription factor activity"/>
    <property type="evidence" value="ECO:0007669"/>
    <property type="project" value="TreeGrafter"/>
</dbReference>
<dbReference type="SUPFAM" id="SSF51206">
    <property type="entry name" value="cAMP-binding domain-like"/>
    <property type="match status" value="1"/>
</dbReference>
<gene>
    <name evidence="2" type="ORF">C7444_101303</name>
</gene>
<dbReference type="InterPro" id="IPR050397">
    <property type="entry name" value="Env_Response_Regulators"/>
</dbReference>
<dbReference type="CDD" id="cd00038">
    <property type="entry name" value="CAP_ED"/>
    <property type="match status" value="1"/>
</dbReference>
<name>A0A318HHD0_9BURK</name>
<dbReference type="Proteomes" id="UP000247811">
    <property type="component" value="Unassembled WGS sequence"/>
</dbReference>